<dbReference type="PROSITE" id="PS51257">
    <property type="entry name" value="PROKAR_LIPOPROTEIN"/>
    <property type="match status" value="1"/>
</dbReference>
<keyword evidence="2" id="KW-1185">Reference proteome</keyword>
<evidence type="ECO:0000313" key="2">
    <source>
        <dbReference type="Proteomes" id="UP001497527"/>
    </source>
</evidence>
<protein>
    <submittedName>
        <fullName evidence="1">Uncharacterized protein</fullName>
    </submittedName>
</protein>
<dbReference type="RefSeq" id="WP_348715826.1">
    <property type="nucleotide sequence ID" value="NZ_CAXJIO010000011.1"/>
</dbReference>
<proteinExistence type="predicted"/>
<name>A0ABM9PA98_9FLAO</name>
<dbReference type="EMBL" id="CAXJIO010000011">
    <property type="protein sequence ID" value="CAL2102503.1"/>
    <property type="molecule type" value="Genomic_DNA"/>
</dbReference>
<evidence type="ECO:0000313" key="1">
    <source>
        <dbReference type="EMBL" id="CAL2102503.1"/>
    </source>
</evidence>
<reference evidence="1 2" key="1">
    <citation type="submission" date="2024-05" db="EMBL/GenBank/DDBJ databases">
        <authorList>
            <person name="Duchaud E."/>
        </authorList>
    </citation>
    <scope>NUCLEOTIDE SEQUENCE [LARGE SCALE GENOMIC DNA]</scope>
    <source>
        <strain evidence="1">Ena-SAMPLE-TAB-13-05-2024-13:56:06:370-140308</strain>
    </source>
</reference>
<accession>A0ABM9PA98</accession>
<gene>
    <name evidence="1" type="ORF">T190423A01A_20254</name>
</gene>
<comment type="caution">
    <text evidence="1">The sequence shown here is derived from an EMBL/GenBank/DDBJ whole genome shotgun (WGS) entry which is preliminary data.</text>
</comment>
<dbReference type="Proteomes" id="UP001497527">
    <property type="component" value="Unassembled WGS sequence"/>
</dbReference>
<sequence>MKKIVVTLIFFWLSCANSQEKIGEFYLEENGSKYHIKKSFSIFNNYNNSIATFLLEKKTIHAHLLNKNFDYQKDLALQDIKKKYSVLVSKLYNKQNNYTLILSNKEKDKFAMVKFDFKSNKVEFIEDVLKVKKLIFLQSVNKGDTSHLLFLDEKTSNIISKNFTFTNKTTTTVFHLEKEEFLINAERKISLKKLLADYKKANHREVKNIEYELTKINENPYKTQIVENTFFEGAAYSTERTQLSPTSMELTSRFNKLYIKNNDVILTLDKNRFYTQILTLNLANGSYTFEKVKKPLFEEQHMYKRSNSFIYNNNLFLVTASKNKLICAIHNLKNKQKIKRIEANINEPINFKNSSIVQEGGAFKNNRNFEETNKFLRKISESNIGIGVIKHHNTYEVVIGAQKQAMKGSSTALIFFQMGLMGFSPNILNIESFSSPNSTSFFNYLTTKSIKIHCLFDENFNHKEGVVKRNVYDEIADFVKSTKDKNTDGIYHNYDNDFKKPKAINIFKIENKTVLGAYLPKTKKYTFYKFD</sequence>
<organism evidence="1 2">
    <name type="scientific">Tenacibaculum polynesiense</name>
    <dbReference type="NCBI Taxonomy" id="3137857"/>
    <lineage>
        <taxon>Bacteria</taxon>
        <taxon>Pseudomonadati</taxon>
        <taxon>Bacteroidota</taxon>
        <taxon>Flavobacteriia</taxon>
        <taxon>Flavobacteriales</taxon>
        <taxon>Flavobacteriaceae</taxon>
        <taxon>Tenacibaculum</taxon>
    </lineage>
</organism>